<feature type="transmembrane region" description="Helical" evidence="4">
    <location>
        <begin position="336"/>
        <end position="354"/>
    </location>
</feature>
<dbReference type="Gene3D" id="3.30.310.10">
    <property type="entry name" value="TATA-Binding Protein"/>
    <property type="match status" value="2"/>
</dbReference>
<keyword evidence="3" id="KW-0804">Transcription</keyword>
<name>A0A7S3GCY3_9EUKA</name>
<keyword evidence="4" id="KW-0812">Transmembrane</keyword>
<feature type="transmembrane region" description="Helical" evidence="4">
    <location>
        <begin position="308"/>
        <end position="330"/>
    </location>
</feature>
<keyword evidence="4" id="KW-0472">Membrane</keyword>
<feature type="transmembrane region" description="Helical" evidence="4">
    <location>
        <begin position="366"/>
        <end position="395"/>
    </location>
</feature>
<dbReference type="EMBL" id="HBIB01037606">
    <property type="protein sequence ID" value="CAE0262288.1"/>
    <property type="molecule type" value="Transcribed_RNA"/>
</dbReference>
<sequence length="396" mass="43962">MIASFAECAGERSNLTIANVVASANVCGYLPVDRWPMEEIVTEVNLILSEGKSPTYENVTCTISEKLKAIILRFKDPKATVIATNRGRVRCMGANSTRTCCEATKASAELLIEAGKRIKPRKPEDLKLRDLKLNDYKVRNIVAWGNVGHRIRVEDLAKDYPFSSKRETSKEAFNSDSAFRDVSFTVTRSKVSVRIFESGKIHLLGAIKQQRLDEAFEMVANIVSEYRAEECSQLASQAHLDEEERLEASSFSEDDEELEDAKPFVFPSDAILGDVHSTALCFCKSFAESFHSGINSAKSRSKDPPAPFTIPSYFLSPTSVFTFFAFMSYGATCTCVHVYMCAAVSCTLYLFPLVQCAIRHTPYASTVCFFILSSFSPCIVVLCIVVTVLTVVFSIY</sequence>
<dbReference type="AlphaFoldDB" id="A0A7S3GCY3"/>
<dbReference type="InterPro" id="IPR000814">
    <property type="entry name" value="TBP"/>
</dbReference>
<evidence type="ECO:0000256" key="2">
    <source>
        <dbReference type="ARBA" id="ARBA00023125"/>
    </source>
</evidence>
<dbReference type="PANTHER" id="PTHR10126">
    <property type="entry name" value="TATA-BOX BINDING PROTEIN"/>
    <property type="match status" value="1"/>
</dbReference>
<keyword evidence="4" id="KW-1133">Transmembrane helix</keyword>
<dbReference type="InterPro" id="IPR012295">
    <property type="entry name" value="TBP_dom_sf"/>
</dbReference>
<dbReference type="GO" id="GO:0006352">
    <property type="term" value="P:DNA-templated transcription initiation"/>
    <property type="evidence" value="ECO:0007669"/>
    <property type="project" value="InterPro"/>
</dbReference>
<evidence type="ECO:0000256" key="1">
    <source>
        <dbReference type="ARBA" id="ARBA00005560"/>
    </source>
</evidence>
<dbReference type="Pfam" id="PF00352">
    <property type="entry name" value="TBP"/>
    <property type="match status" value="1"/>
</dbReference>
<dbReference type="SUPFAM" id="SSF55945">
    <property type="entry name" value="TATA-box binding protein-like"/>
    <property type="match status" value="2"/>
</dbReference>
<evidence type="ECO:0000313" key="5">
    <source>
        <dbReference type="EMBL" id="CAE0262288.1"/>
    </source>
</evidence>
<organism evidence="5">
    <name type="scientific">Palpitomonas bilix</name>
    <dbReference type="NCBI Taxonomy" id="652834"/>
    <lineage>
        <taxon>Eukaryota</taxon>
        <taxon>Eukaryota incertae sedis</taxon>
    </lineage>
</organism>
<evidence type="ECO:0000256" key="3">
    <source>
        <dbReference type="ARBA" id="ARBA00023163"/>
    </source>
</evidence>
<keyword evidence="2" id="KW-0238">DNA-binding</keyword>
<evidence type="ECO:0000256" key="4">
    <source>
        <dbReference type="SAM" id="Phobius"/>
    </source>
</evidence>
<protein>
    <submittedName>
        <fullName evidence="5">Uncharacterized protein</fullName>
    </submittedName>
</protein>
<reference evidence="5" key="1">
    <citation type="submission" date="2021-01" db="EMBL/GenBank/DDBJ databases">
        <authorList>
            <person name="Corre E."/>
            <person name="Pelletier E."/>
            <person name="Niang G."/>
            <person name="Scheremetjew M."/>
            <person name="Finn R."/>
            <person name="Kale V."/>
            <person name="Holt S."/>
            <person name="Cochrane G."/>
            <person name="Meng A."/>
            <person name="Brown T."/>
            <person name="Cohen L."/>
        </authorList>
    </citation>
    <scope>NUCLEOTIDE SEQUENCE</scope>
    <source>
        <strain evidence="5">NIES-2562</strain>
    </source>
</reference>
<gene>
    <name evidence="5" type="ORF">PBIL07802_LOCUS24583</name>
</gene>
<comment type="similarity">
    <text evidence="1">Belongs to the TBP family.</text>
</comment>
<dbReference type="GO" id="GO:0003677">
    <property type="term" value="F:DNA binding"/>
    <property type="evidence" value="ECO:0007669"/>
    <property type="project" value="UniProtKB-KW"/>
</dbReference>
<proteinExistence type="inferred from homology"/>
<accession>A0A7S3GCY3</accession>